<organism evidence="1 2">
    <name type="scientific">Corchorus olitorius</name>
    <dbReference type="NCBI Taxonomy" id="93759"/>
    <lineage>
        <taxon>Eukaryota</taxon>
        <taxon>Viridiplantae</taxon>
        <taxon>Streptophyta</taxon>
        <taxon>Embryophyta</taxon>
        <taxon>Tracheophyta</taxon>
        <taxon>Spermatophyta</taxon>
        <taxon>Magnoliopsida</taxon>
        <taxon>eudicotyledons</taxon>
        <taxon>Gunneridae</taxon>
        <taxon>Pentapetalae</taxon>
        <taxon>rosids</taxon>
        <taxon>malvids</taxon>
        <taxon>Malvales</taxon>
        <taxon>Malvaceae</taxon>
        <taxon>Grewioideae</taxon>
        <taxon>Apeibeae</taxon>
        <taxon>Corchorus</taxon>
    </lineage>
</organism>
<comment type="caution">
    <text evidence="1">The sequence shown here is derived from an EMBL/GenBank/DDBJ whole genome shotgun (WGS) entry which is preliminary data.</text>
</comment>
<name>A0A1R3FWL8_9ROSI</name>
<protein>
    <submittedName>
        <fullName evidence="1">Uncharacterized protein</fullName>
    </submittedName>
</protein>
<dbReference type="Proteomes" id="UP000187203">
    <property type="component" value="Unassembled WGS sequence"/>
</dbReference>
<dbReference type="OrthoDB" id="1750530at2759"/>
<sequence length="65" mass="7736">MEEEQAARMVRLEKSHNEVKDEMSKMMEMMARFSRRRHLKLLHQMGPVYPPSFEPNPSLGQRHLA</sequence>
<dbReference type="EMBL" id="AWUE01024676">
    <property type="protein sequence ID" value="OMO50146.1"/>
    <property type="molecule type" value="Genomic_DNA"/>
</dbReference>
<evidence type="ECO:0000313" key="1">
    <source>
        <dbReference type="EMBL" id="OMO50146.1"/>
    </source>
</evidence>
<evidence type="ECO:0000313" key="2">
    <source>
        <dbReference type="Proteomes" id="UP000187203"/>
    </source>
</evidence>
<reference evidence="2" key="1">
    <citation type="submission" date="2013-09" db="EMBL/GenBank/DDBJ databases">
        <title>Corchorus olitorius genome sequencing.</title>
        <authorList>
            <person name="Alam M."/>
            <person name="Haque M.S."/>
            <person name="Islam M.S."/>
            <person name="Emdad E.M."/>
            <person name="Islam M.M."/>
            <person name="Ahmed B."/>
            <person name="Halim A."/>
            <person name="Hossen Q.M.M."/>
            <person name="Hossain M.Z."/>
            <person name="Ahmed R."/>
            <person name="Khan M.M."/>
            <person name="Islam R."/>
            <person name="Rashid M.M."/>
            <person name="Khan S.A."/>
            <person name="Rahman M.S."/>
            <person name="Alam M."/>
            <person name="Yahiya A.S."/>
            <person name="Khan M.S."/>
            <person name="Azam M.S."/>
            <person name="Haque T."/>
            <person name="Lashkar M.Z.H."/>
            <person name="Akhand A.I."/>
            <person name="Morshed G."/>
            <person name="Roy S."/>
            <person name="Uddin K.S."/>
            <person name="Rabeya T."/>
            <person name="Hossain A.S."/>
            <person name="Chowdhury A."/>
            <person name="Snigdha A.R."/>
            <person name="Mortoza M.S."/>
            <person name="Matin S.A."/>
            <person name="Hoque S.M.E."/>
            <person name="Islam M.K."/>
            <person name="Roy D.K."/>
            <person name="Haider R."/>
            <person name="Moosa M.M."/>
            <person name="Elias S.M."/>
            <person name="Hasan A.M."/>
            <person name="Jahan S."/>
            <person name="Shafiuddin M."/>
            <person name="Mahmood N."/>
            <person name="Shommy N.S."/>
        </authorList>
    </citation>
    <scope>NUCLEOTIDE SEQUENCE [LARGE SCALE GENOMIC DNA]</scope>
    <source>
        <strain evidence="2">cv. O-4</strain>
    </source>
</reference>
<accession>A0A1R3FWL8</accession>
<gene>
    <name evidence="1" type="ORF">COLO4_38216</name>
</gene>
<keyword evidence="2" id="KW-1185">Reference proteome</keyword>
<dbReference type="AlphaFoldDB" id="A0A1R3FWL8"/>
<proteinExistence type="predicted"/>